<feature type="transmembrane region" description="Helical" evidence="6">
    <location>
        <begin position="418"/>
        <end position="442"/>
    </location>
</feature>
<dbReference type="RefSeq" id="XP_008916809.1">
    <property type="nucleotide sequence ID" value="XM_008918561.1"/>
</dbReference>
<evidence type="ECO:0000313" key="7">
    <source>
        <dbReference type="EMBL" id="ETM97895.1"/>
    </source>
</evidence>
<feature type="transmembrane region" description="Helical" evidence="6">
    <location>
        <begin position="543"/>
        <end position="563"/>
    </location>
</feature>
<reference evidence="8" key="1">
    <citation type="submission" date="2011-12" db="EMBL/GenBank/DDBJ databases">
        <authorList>
            <consortium name="The Broad Institute Genome Sequencing Platform"/>
            <person name="Russ C."/>
            <person name="Tyler B."/>
            <person name="Panabieres F."/>
            <person name="Shan W."/>
            <person name="Tripathy S."/>
            <person name="Grunwald N."/>
            <person name="Machado M."/>
            <person name="Young S.K."/>
            <person name="Zeng Q."/>
            <person name="Gargeya S."/>
            <person name="Fitzgerald M."/>
            <person name="Haas B."/>
            <person name="Abouelleil A."/>
            <person name="Alvarado L."/>
            <person name="Arachchi H.M."/>
            <person name="Berlin A."/>
            <person name="Chapman S.B."/>
            <person name="Gearin G."/>
            <person name="Goldberg J."/>
            <person name="Griggs A."/>
            <person name="Gujja S."/>
            <person name="Hansen M."/>
            <person name="Heiman D."/>
            <person name="Howarth C."/>
            <person name="Larimer J."/>
            <person name="Lui A."/>
            <person name="MacDonald P.J.P."/>
            <person name="McCowen C."/>
            <person name="Montmayeur A."/>
            <person name="Murphy C."/>
            <person name="Neiman D."/>
            <person name="Pearson M."/>
            <person name="Priest M."/>
            <person name="Roberts A."/>
            <person name="Saif S."/>
            <person name="Shea T."/>
            <person name="Sisk P."/>
            <person name="Stolte C."/>
            <person name="Sykes S."/>
            <person name="Wortman J."/>
            <person name="Nusbaum C."/>
            <person name="Birren B."/>
        </authorList>
    </citation>
    <scope>NUCLEOTIDE SEQUENCE [LARGE SCALE GENOMIC DNA]</scope>
    <source>
        <strain evidence="8">INRA-310</strain>
    </source>
</reference>
<evidence type="ECO:0000256" key="5">
    <source>
        <dbReference type="ARBA" id="ARBA00023136"/>
    </source>
</evidence>
<comment type="subcellular location">
    <subcellularLocation>
        <location evidence="1">Membrane</location>
        <topology evidence="1">Multi-pass membrane protein</topology>
    </subcellularLocation>
</comment>
<gene>
    <name evidence="7" type="ORF">PPTG_19948</name>
</gene>
<feature type="transmembrane region" description="Helical" evidence="6">
    <location>
        <begin position="238"/>
        <end position="261"/>
    </location>
</feature>
<evidence type="ECO:0000256" key="1">
    <source>
        <dbReference type="ARBA" id="ARBA00004141"/>
    </source>
</evidence>
<dbReference type="GeneID" id="20188631"/>
<protein>
    <recommendedName>
        <fullName evidence="9">Major facilitator superfamily (MFS) profile domain-containing protein</fullName>
    </recommendedName>
</protein>
<reference evidence="7 8" key="2">
    <citation type="submission" date="2013-11" db="EMBL/GenBank/DDBJ databases">
        <title>The Genome Sequence of Phytophthora parasitica INRA-310.</title>
        <authorList>
            <consortium name="The Broad Institute Genomics Platform"/>
            <person name="Russ C."/>
            <person name="Tyler B."/>
            <person name="Panabieres F."/>
            <person name="Shan W."/>
            <person name="Tripathy S."/>
            <person name="Grunwald N."/>
            <person name="Machado M."/>
            <person name="Johnson C.S."/>
            <person name="Arredondo F."/>
            <person name="Hong C."/>
            <person name="Coffey M."/>
            <person name="Young S.K."/>
            <person name="Zeng Q."/>
            <person name="Gargeya S."/>
            <person name="Fitzgerald M."/>
            <person name="Abouelleil A."/>
            <person name="Alvarado L."/>
            <person name="Chapman S.B."/>
            <person name="Gainer-Dewar J."/>
            <person name="Goldberg J."/>
            <person name="Griggs A."/>
            <person name="Gujja S."/>
            <person name="Hansen M."/>
            <person name="Howarth C."/>
            <person name="Imamovic A."/>
            <person name="Ireland A."/>
            <person name="Larimer J."/>
            <person name="McCowan C."/>
            <person name="Murphy C."/>
            <person name="Pearson M."/>
            <person name="Poon T.W."/>
            <person name="Priest M."/>
            <person name="Roberts A."/>
            <person name="Saif S."/>
            <person name="Shea T."/>
            <person name="Sykes S."/>
            <person name="Wortman J."/>
            <person name="Nusbaum C."/>
            <person name="Birren B."/>
        </authorList>
    </citation>
    <scope>NUCLEOTIDE SEQUENCE [LARGE SCALE GENOMIC DNA]</scope>
    <source>
        <strain evidence="7 8">INRA-310</strain>
    </source>
</reference>
<dbReference type="EMBL" id="KI669791">
    <property type="protein sequence ID" value="ETM97895.1"/>
    <property type="molecule type" value="Genomic_DNA"/>
</dbReference>
<feature type="transmembrane region" description="Helical" evidence="6">
    <location>
        <begin position="290"/>
        <end position="310"/>
    </location>
</feature>
<dbReference type="OMA" id="WMHGAEG"/>
<dbReference type="OrthoDB" id="8904098at2759"/>
<dbReference type="GO" id="GO:0016020">
    <property type="term" value="C:membrane"/>
    <property type="evidence" value="ECO:0007669"/>
    <property type="project" value="UniProtKB-SubCell"/>
</dbReference>
<feature type="transmembrane region" description="Helical" evidence="6">
    <location>
        <begin position="322"/>
        <end position="341"/>
    </location>
</feature>
<dbReference type="InterPro" id="IPR000109">
    <property type="entry name" value="POT_fam"/>
</dbReference>
<dbReference type="VEuPathDB" id="FungiDB:PPTG_19948"/>
<evidence type="ECO:0000256" key="3">
    <source>
        <dbReference type="ARBA" id="ARBA00022692"/>
    </source>
</evidence>
<dbReference type="AlphaFoldDB" id="W2PB59"/>
<evidence type="ECO:0000256" key="6">
    <source>
        <dbReference type="SAM" id="Phobius"/>
    </source>
</evidence>
<keyword evidence="3 6" id="KW-0812">Transmembrane</keyword>
<dbReference type="InterPro" id="IPR036259">
    <property type="entry name" value="MFS_trans_sf"/>
</dbReference>
<accession>W2PB59</accession>
<feature type="transmembrane region" description="Helical" evidence="6">
    <location>
        <begin position="454"/>
        <end position="474"/>
    </location>
</feature>
<evidence type="ECO:0008006" key="9">
    <source>
        <dbReference type="Google" id="ProtNLM"/>
    </source>
</evidence>
<keyword evidence="4 6" id="KW-1133">Transmembrane helix</keyword>
<feature type="non-terminal residue" evidence="7">
    <location>
        <position position="1"/>
    </location>
</feature>
<sequence length="641" mass="70409">TRSFLNWTSSARIDKNLETIMGVTSAPLKSPMGSPAVPYEPVQTMWEARPRKYKSVLFQVCSFILMMELAERLSYYGINQGLKNFMQKIGWSLVSASALKSTWTSICYLTPLFGAYLADERWGRFRTILTFGIWYCIGDFLVAIAAYPTVMTNSAVVNPIFIIGLFVGIGIGTGAIKSNVITLGADQFDPHDPSEVQQKETYFSYFYFCINVGSGVSYGYLSVLCVDGSAQIPAEYGYFATYMICACVMALAVVVLCIGYPRYVFQPPNDRSISMMCQLGWANAHQTRNGFILVSATFCFLAALVVNVISAFTVDKGDVGNIMSYIAAVLVLAGIVGWVYAGQDQSFLDVSKSSMGGTFDDERVEGYKKLVRVLPYAAFTIIWNCAYDQTDANFQSITQQCDLRLDRSDPDSKQIPGAMLGVFDPIVIVICIPILDSIVYPLYTKRVGKSPSQFGKSAIGLIIAIIGIFWAGIFEVIRRNAGALEDANGDPILDGGSSEPMNDISWAAAIPNYVFIGLAECLINVTAYDLVYSSVPLSLKSMAQAVILFMSSMGSILTSVFTIMFSKSLPSDNLNEDHLENMFFTVGAVSVINFVFFVIIMKKMNMGMSSSPELDHLGNEVQNLMDEKLSVNSRHSVAVTK</sequence>
<dbReference type="PANTHER" id="PTHR11654">
    <property type="entry name" value="OLIGOPEPTIDE TRANSPORTER-RELATED"/>
    <property type="match status" value="1"/>
</dbReference>
<feature type="transmembrane region" description="Helical" evidence="6">
    <location>
        <begin position="583"/>
        <end position="601"/>
    </location>
</feature>
<evidence type="ECO:0000256" key="4">
    <source>
        <dbReference type="ARBA" id="ARBA00022989"/>
    </source>
</evidence>
<proteinExistence type="inferred from homology"/>
<dbReference type="GO" id="GO:0022857">
    <property type="term" value="F:transmembrane transporter activity"/>
    <property type="evidence" value="ECO:0007669"/>
    <property type="project" value="InterPro"/>
</dbReference>
<evidence type="ECO:0000256" key="2">
    <source>
        <dbReference type="ARBA" id="ARBA00005982"/>
    </source>
</evidence>
<keyword evidence="5 6" id="KW-0472">Membrane</keyword>
<dbReference type="Gene3D" id="1.20.1250.20">
    <property type="entry name" value="MFS general substrate transporter like domains"/>
    <property type="match status" value="1"/>
</dbReference>
<organism evidence="7 8">
    <name type="scientific">Phytophthora nicotianae (strain INRA-310)</name>
    <name type="common">Phytophthora parasitica</name>
    <dbReference type="NCBI Taxonomy" id="761204"/>
    <lineage>
        <taxon>Eukaryota</taxon>
        <taxon>Sar</taxon>
        <taxon>Stramenopiles</taxon>
        <taxon>Oomycota</taxon>
        <taxon>Peronosporomycetes</taxon>
        <taxon>Peronosporales</taxon>
        <taxon>Peronosporaceae</taxon>
        <taxon>Phytophthora</taxon>
    </lineage>
</organism>
<feature type="transmembrane region" description="Helical" evidence="6">
    <location>
        <begin position="510"/>
        <end position="531"/>
    </location>
</feature>
<feature type="transmembrane region" description="Helical" evidence="6">
    <location>
        <begin position="205"/>
        <end position="226"/>
    </location>
</feature>
<name>W2PB59_PHYN3</name>
<feature type="transmembrane region" description="Helical" evidence="6">
    <location>
        <begin position="91"/>
        <end position="116"/>
    </location>
</feature>
<comment type="similarity">
    <text evidence="2">Belongs to the major facilitator superfamily. Proton-dependent oligopeptide transporter (POT/PTR) (TC 2.A.17) family.</text>
</comment>
<evidence type="ECO:0000313" key="8">
    <source>
        <dbReference type="Proteomes" id="UP000018817"/>
    </source>
</evidence>
<dbReference type="SUPFAM" id="SSF103473">
    <property type="entry name" value="MFS general substrate transporter"/>
    <property type="match status" value="1"/>
</dbReference>
<dbReference type="Proteomes" id="UP000018817">
    <property type="component" value="Unassembled WGS sequence"/>
</dbReference>
<feature type="transmembrane region" description="Helical" evidence="6">
    <location>
        <begin position="160"/>
        <end position="185"/>
    </location>
</feature>
<feature type="transmembrane region" description="Helical" evidence="6">
    <location>
        <begin position="128"/>
        <end position="148"/>
    </location>
</feature>
<dbReference type="Pfam" id="PF00854">
    <property type="entry name" value="PTR2"/>
    <property type="match status" value="1"/>
</dbReference>